<dbReference type="PANTHER" id="PTHR45528:SF1">
    <property type="entry name" value="SENSOR HISTIDINE KINASE CPXA"/>
    <property type="match status" value="1"/>
</dbReference>
<keyword evidence="7 14" id="KW-0812">Transmembrane</keyword>
<dbReference type="GO" id="GO:0005524">
    <property type="term" value="F:ATP binding"/>
    <property type="evidence" value="ECO:0007669"/>
    <property type="project" value="UniProtKB-KW"/>
</dbReference>
<keyword evidence="4" id="KW-1003">Cell membrane</keyword>
<evidence type="ECO:0000256" key="2">
    <source>
        <dbReference type="ARBA" id="ARBA00004651"/>
    </source>
</evidence>
<dbReference type="EC" id="2.7.13.3" evidence="3"/>
<dbReference type="Gene3D" id="1.10.287.130">
    <property type="match status" value="1"/>
</dbReference>
<dbReference type="SUPFAM" id="SSF47384">
    <property type="entry name" value="Homodimeric domain of signal transducing histidine kinase"/>
    <property type="match status" value="1"/>
</dbReference>
<organism evidence="16">
    <name type="scientific">marine metagenome</name>
    <dbReference type="NCBI Taxonomy" id="408172"/>
    <lineage>
        <taxon>unclassified sequences</taxon>
        <taxon>metagenomes</taxon>
        <taxon>ecological metagenomes</taxon>
    </lineage>
</organism>
<dbReference type="AlphaFoldDB" id="A0A381Q667"/>
<evidence type="ECO:0000256" key="6">
    <source>
        <dbReference type="ARBA" id="ARBA00022679"/>
    </source>
</evidence>
<feature type="domain" description="Signal transduction histidine kinase dimerisation/phosphoacceptor" evidence="15">
    <location>
        <begin position="472"/>
        <end position="537"/>
    </location>
</feature>
<protein>
    <recommendedName>
        <fullName evidence="3">histidine kinase</fullName>
        <ecNumber evidence="3">2.7.13.3</ecNumber>
    </recommendedName>
</protein>
<accession>A0A381Q667</accession>
<evidence type="ECO:0000256" key="14">
    <source>
        <dbReference type="SAM" id="Phobius"/>
    </source>
</evidence>
<dbReference type="Pfam" id="PF00512">
    <property type="entry name" value="HisKA"/>
    <property type="match status" value="1"/>
</dbReference>
<dbReference type="CDD" id="cd00082">
    <property type="entry name" value="HisKA"/>
    <property type="match status" value="1"/>
</dbReference>
<name>A0A381Q667_9ZZZZ</name>
<feature type="non-terminal residue" evidence="16">
    <location>
        <position position="597"/>
    </location>
</feature>
<evidence type="ECO:0000256" key="10">
    <source>
        <dbReference type="ARBA" id="ARBA00022840"/>
    </source>
</evidence>
<dbReference type="InterPro" id="IPR050398">
    <property type="entry name" value="HssS/ArlS-like"/>
</dbReference>
<evidence type="ECO:0000256" key="4">
    <source>
        <dbReference type="ARBA" id="ARBA00022475"/>
    </source>
</evidence>
<dbReference type="Gene3D" id="6.10.340.10">
    <property type="match status" value="1"/>
</dbReference>
<evidence type="ECO:0000256" key="7">
    <source>
        <dbReference type="ARBA" id="ARBA00022692"/>
    </source>
</evidence>
<keyword evidence="8" id="KW-0547">Nucleotide-binding</keyword>
<reference evidence="16" key="1">
    <citation type="submission" date="2018-05" db="EMBL/GenBank/DDBJ databases">
        <authorList>
            <person name="Lanie J.A."/>
            <person name="Ng W.-L."/>
            <person name="Kazmierczak K.M."/>
            <person name="Andrzejewski T.M."/>
            <person name="Davidsen T.M."/>
            <person name="Wayne K.J."/>
            <person name="Tettelin H."/>
            <person name="Glass J.I."/>
            <person name="Rusch D."/>
            <person name="Podicherti R."/>
            <person name="Tsui H.-C.T."/>
            <person name="Winkler M.E."/>
        </authorList>
    </citation>
    <scope>NUCLEOTIDE SEQUENCE</scope>
</reference>
<evidence type="ECO:0000256" key="1">
    <source>
        <dbReference type="ARBA" id="ARBA00000085"/>
    </source>
</evidence>
<comment type="subcellular location">
    <subcellularLocation>
        <location evidence="2">Cell membrane</location>
        <topology evidence="2">Multi-pass membrane protein</topology>
    </subcellularLocation>
</comment>
<evidence type="ECO:0000259" key="15">
    <source>
        <dbReference type="SMART" id="SM00388"/>
    </source>
</evidence>
<dbReference type="InterPro" id="IPR003661">
    <property type="entry name" value="HisK_dim/P_dom"/>
</dbReference>
<dbReference type="GO" id="GO:0000155">
    <property type="term" value="F:phosphorelay sensor kinase activity"/>
    <property type="evidence" value="ECO:0007669"/>
    <property type="project" value="InterPro"/>
</dbReference>
<proteinExistence type="predicted"/>
<dbReference type="SUPFAM" id="SSF49344">
    <property type="entry name" value="CBD9-like"/>
    <property type="match status" value="1"/>
</dbReference>
<dbReference type="Gene3D" id="2.60.40.1190">
    <property type="match status" value="1"/>
</dbReference>
<evidence type="ECO:0000256" key="3">
    <source>
        <dbReference type="ARBA" id="ARBA00012438"/>
    </source>
</evidence>
<gene>
    <name evidence="16" type="ORF">METZ01_LOCUS27700</name>
</gene>
<dbReference type="EMBL" id="UINC01001224">
    <property type="protein sequence ID" value="SUZ74846.1"/>
    <property type="molecule type" value="Genomic_DNA"/>
</dbReference>
<feature type="transmembrane region" description="Helical" evidence="14">
    <location>
        <begin position="394"/>
        <end position="418"/>
    </location>
</feature>
<evidence type="ECO:0000256" key="9">
    <source>
        <dbReference type="ARBA" id="ARBA00022777"/>
    </source>
</evidence>
<dbReference type="PANTHER" id="PTHR45528">
    <property type="entry name" value="SENSOR HISTIDINE KINASE CPXA"/>
    <property type="match status" value="1"/>
</dbReference>
<keyword evidence="11 14" id="KW-1133">Transmembrane helix</keyword>
<keyword evidence="10" id="KW-0067">ATP-binding</keyword>
<dbReference type="GO" id="GO:0005886">
    <property type="term" value="C:plasma membrane"/>
    <property type="evidence" value="ECO:0007669"/>
    <property type="project" value="UniProtKB-SubCell"/>
</dbReference>
<keyword evidence="9" id="KW-0418">Kinase</keyword>
<evidence type="ECO:0000256" key="13">
    <source>
        <dbReference type="ARBA" id="ARBA00023136"/>
    </source>
</evidence>
<evidence type="ECO:0000256" key="12">
    <source>
        <dbReference type="ARBA" id="ARBA00023012"/>
    </source>
</evidence>
<keyword evidence="13 14" id="KW-0472">Membrane</keyword>
<keyword evidence="12" id="KW-0902">Two-component regulatory system</keyword>
<evidence type="ECO:0000256" key="8">
    <source>
        <dbReference type="ARBA" id="ARBA00022741"/>
    </source>
</evidence>
<keyword evidence="5" id="KW-0597">Phosphoprotein</keyword>
<sequence>MLLGFALLVIPWLSYLQLIEMERLLIQSRENVQLLLARGISTLFNGRDDLFNDLPVSYPVEYEPLYVHPLTTSVRLDGYPGDWGSVLMEKAQHFGSATADGSFDLLMAERNDQLYIYLNIFDDQRVYRSPGYLRLDTADHVRINFFETNGTDGRITLTLHEPGVASAYRMSNDWRFAATGAPPANEVQGSIAETETGYGVEFRLPLSMMGSRRGFAVAFADVDNQESREIRSVVQTLPKGDKESFNLVVFRSPQLLNIIQGLGYSGARIQVIDSQRRTRAETGSYGTTDVANGNDPGVLDTRAWFTKIRPLLHKLIIREEWRDQPATESDVMFDRALTTALEGKPRVLRRISDNAQIIVALHPIVSKDKTLGAVIVQQNMAEILTFQEAALEQIVLFSILSLLAVFVVLLAFSVRLAWRIRGLRREANAAIDPYGRLRASALQSEVNAGDEIGDLARSIDNMLLRLNQHNTFIENMPRTLRHEINNPLNTLSTSLQNLENESESVRNSKYLESAKRGVLRIGAIVQNLADAANLEESLETEELETLDIEKLIENYVANFQLTHEKHHFIFRGTGGPVYARVSDYRIEQLLDKIIDNA</sequence>
<dbReference type="InterPro" id="IPR036097">
    <property type="entry name" value="HisK_dim/P_sf"/>
</dbReference>
<comment type="catalytic activity">
    <reaction evidence="1">
        <text>ATP + protein L-histidine = ADP + protein N-phospho-L-histidine.</text>
        <dbReference type="EC" id="2.7.13.3"/>
    </reaction>
</comment>
<evidence type="ECO:0000313" key="16">
    <source>
        <dbReference type="EMBL" id="SUZ74846.1"/>
    </source>
</evidence>
<evidence type="ECO:0000256" key="11">
    <source>
        <dbReference type="ARBA" id="ARBA00022989"/>
    </source>
</evidence>
<keyword evidence="6" id="KW-0808">Transferase</keyword>
<evidence type="ECO:0000256" key="5">
    <source>
        <dbReference type="ARBA" id="ARBA00022553"/>
    </source>
</evidence>
<dbReference type="SMART" id="SM00388">
    <property type="entry name" value="HisKA"/>
    <property type="match status" value="1"/>
</dbReference>